<feature type="compositionally biased region" description="Polar residues" evidence="3">
    <location>
        <begin position="633"/>
        <end position="649"/>
    </location>
</feature>
<feature type="region of interest" description="Disordered" evidence="3">
    <location>
        <begin position="1316"/>
        <end position="1439"/>
    </location>
</feature>
<feature type="compositionally biased region" description="Polar residues" evidence="3">
    <location>
        <begin position="1389"/>
        <end position="1424"/>
    </location>
</feature>
<accession>R7VE17</accession>
<organism evidence="5">
    <name type="scientific">Capitella teleta</name>
    <name type="common">Polychaete worm</name>
    <dbReference type="NCBI Taxonomy" id="283909"/>
    <lineage>
        <taxon>Eukaryota</taxon>
        <taxon>Metazoa</taxon>
        <taxon>Spiralia</taxon>
        <taxon>Lophotrochozoa</taxon>
        <taxon>Annelida</taxon>
        <taxon>Polychaeta</taxon>
        <taxon>Sedentaria</taxon>
        <taxon>Scolecida</taxon>
        <taxon>Capitellidae</taxon>
        <taxon>Capitella</taxon>
    </lineage>
</organism>
<feature type="compositionally biased region" description="Polar residues" evidence="3">
    <location>
        <begin position="999"/>
        <end position="1013"/>
    </location>
</feature>
<feature type="region of interest" description="Disordered" evidence="3">
    <location>
        <begin position="930"/>
        <end position="953"/>
    </location>
</feature>
<feature type="coiled-coil region" evidence="2">
    <location>
        <begin position="1155"/>
        <end position="1182"/>
    </location>
</feature>
<reference evidence="7" key="1">
    <citation type="submission" date="2012-12" db="EMBL/GenBank/DDBJ databases">
        <authorList>
            <person name="Hellsten U."/>
            <person name="Grimwood J."/>
            <person name="Chapman J.A."/>
            <person name="Shapiro H."/>
            <person name="Aerts A."/>
            <person name="Otillar R.P."/>
            <person name="Terry A.Y."/>
            <person name="Boore J.L."/>
            <person name="Simakov O."/>
            <person name="Marletaz F."/>
            <person name="Cho S.-J."/>
            <person name="Edsinger-Gonzales E."/>
            <person name="Havlak P."/>
            <person name="Kuo D.-H."/>
            <person name="Larsson T."/>
            <person name="Lv J."/>
            <person name="Arendt D."/>
            <person name="Savage R."/>
            <person name="Osoegawa K."/>
            <person name="de Jong P."/>
            <person name="Lindberg D.R."/>
            <person name="Seaver E.C."/>
            <person name="Weisblat D.A."/>
            <person name="Putnam N.H."/>
            <person name="Grigoriev I.V."/>
            <person name="Rokhsar D.S."/>
        </authorList>
    </citation>
    <scope>NUCLEOTIDE SEQUENCE</scope>
    <source>
        <strain evidence="7">I ESC-2004</strain>
    </source>
</reference>
<feature type="compositionally biased region" description="Polar residues" evidence="3">
    <location>
        <begin position="591"/>
        <end position="609"/>
    </location>
</feature>
<keyword evidence="7" id="KW-1185">Reference proteome</keyword>
<evidence type="ECO:0000313" key="5">
    <source>
        <dbReference type="EMBL" id="ELU16802.1"/>
    </source>
</evidence>
<dbReference type="PROSITE" id="PS50003">
    <property type="entry name" value="PH_DOMAIN"/>
    <property type="match status" value="1"/>
</dbReference>
<sequence>MAHKASEKEFTNDLQVMETPQGVKVHTEMPHLVSLGGGRLSTSVTFFPLPEGITRIGSGHPRQAQDIAIQGTGVQSQHCYIEHSAVGVFLHPLAPLCSVDGRQISRPTLLSQEALQSTQKRVLQRCRRFKANYGDEYLHGYILSRNSRQNEVLCSVHFGVHLRCGCCLQDACSASDVLTTSGTIILKKQPGFATDSPQSTGSPCLRSDSFQTQRILLHLILKQTGCSDVVCSQLQMFEGIEHSPSFHDSNNAQKYRDSLEETDFVKKVSRFESLSQSPPSAPEQPSPKWVADRDAAVRGSKSPKGSQHTTSVAPFPTKEDKDPKKVNFSLELDVHASSVVTPKIDSPRNSGIRVLNCNGDNRKAIKEESQEGIYDNVQEVKLKAFLKSQQETVGEGEPPKLKVIQRVDENSNKITNREVRSPTFLKSPRPKADLSVKIPPPNCALSPSQLQELGINEAISSSLADSPLKAVLLSRALSNSPQATLNSSETSAKRRASPTEDNAIKPPADHPKYFVTSPGAKFGSLEKLSPNKKAILPIDSKFKLTGVIAESPTSETPPTVPKLLDIPKSEDSVDTELRVIEDANLRRSTAERSSTGSLRLSFIRSHSPSPKTPKPNPEDPKSSTLPPLPPHSQPQEALVQTGSLSSPIRVSNRRLKGLPPPVPNKTRKDDPSNPWRVNLKESLKSCSLNQHKGEKVFTRDVVVTNVVVPGFDNDQSILQENRKELNVSDPYSSGYLSDSVVFGKANRDRKPELPVRGSNPDLDRLVCFSKDETSDVESDDEPLYAQVPDIPPHLSYSDTSLNKTDDMDRTMNMNKFGVITNKLDSNMNQSATFLEKPDLDLKDFDERLERTVKEMEELTPKTNGHYEYDDISVSELRLEDLTESQQNLKHLHDKMKAERHKEQQVAEQEQQRLEEILNMCAEYEKQLEGEELNRQRAGSPSVRNSLTKIKTNGSLGKLASPTLVHKEPVFDYKWQQRNSGSSNSEEESGENGTIKRRPNTNLIDIQFQESGSLLRQKKKKPTPLDLSAQPSSPVSVTVSASPRSSGTEKSQSPFSRQKSPESTGSRGSGPRTLQDPRLEMTTQLRLLERQRHAAIQHISHLKQRITDIEKQENDALRELEAERALLEGEHEVEMVHLQDDTRHIRSLKQRQIELIESAAMEKEQEQDRVDEVNRSMDALQAKHLQTERSLQAAVSPSVRQRLQQQFEQELELMDAQRKVYEDLEFQQLEVETRFEEDREAIQNELLVAHSQLLDKYKHTEERLFEIDHQQHSMLSGVKSSVATLENKRHTLLEDFRREKAELSVTERQIRELNRSLFSLPNSPNNDASSPGNSPQQKHFAENSRQDSIKRSTSDRKKATRTDSQKSDTFDGNGLSQCDEGKKVGFDNQIHWSNNGTNGSSPRQGEPQTQRFLGMDSDNSSTSETASEKEISSLSSGDDQLDKVTAVERLMQQTREENLRLAEGQAHVWQEANQCLQLNEILRVRHRDSDMSALQMERQRRIDLERQLEEELSKREQIVEQEVKLRQKQAVQARPLTRYLPVRDRDLDLRQFIETSGHSVDNCPHVSVTDNMCKGYLTKMGSKIKTWNKRWFVFDRTRRVLLYYSDKSESKARGGIYFQSIMEVYVDHLRTVKSPNAKLTFCVKTYDRLFYLVAPSPEAMRIWIDVIFTGAEGYQEFC</sequence>
<feature type="region of interest" description="Disordered" evidence="3">
    <location>
        <begin position="587"/>
        <end position="675"/>
    </location>
</feature>
<reference evidence="6" key="3">
    <citation type="submission" date="2015-06" db="UniProtKB">
        <authorList>
            <consortium name="EnsemblMetazoa"/>
        </authorList>
    </citation>
    <scope>IDENTIFICATION</scope>
</reference>
<feature type="region of interest" description="Disordered" evidence="3">
    <location>
        <begin position="271"/>
        <end position="323"/>
    </location>
</feature>
<feature type="compositionally biased region" description="Polar residues" evidence="3">
    <location>
        <begin position="303"/>
        <end position="312"/>
    </location>
</feature>
<evidence type="ECO:0000313" key="7">
    <source>
        <dbReference type="Proteomes" id="UP000014760"/>
    </source>
</evidence>
<feature type="compositionally biased region" description="Basic and acidic residues" evidence="3">
    <location>
        <begin position="1338"/>
        <end position="1368"/>
    </location>
</feature>
<evidence type="ECO:0000256" key="3">
    <source>
        <dbReference type="SAM" id="MobiDB-lite"/>
    </source>
</evidence>
<dbReference type="InterPro" id="IPR001849">
    <property type="entry name" value="PH_domain"/>
</dbReference>
<dbReference type="InterPro" id="IPR011993">
    <property type="entry name" value="PH-like_dom_sf"/>
</dbReference>
<feature type="region of interest" description="Disordered" evidence="3">
    <location>
        <begin position="775"/>
        <end position="798"/>
    </location>
</feature>
<feature type="coiled-coil region" evidence="2">
    <location>
        <begin position="1281"/>
        <end position="1315"/>
    </location>
</feature>
<feature type="coiled-coil region" evidence="2">
    <location>
        <begin position="1084"/>
        <end position="1129"/>
    </location>
</feature>
<dbReference type="Gene3D" id="2.60.200.20">
    <property type="match status" value="1"/>
</dbReference>
<evidence type="ECO:0000256" key="1">
    <source>
        <dbReference type="ARBA" id="ARBA00023054"/>
    </source>
</evidence>
<feature type="compositionally biased region" description="Polar residues" evidence="3">
    <location>
        <begin position="1047"/>
        <end position="1065"/>
    </location>
</feature>
<feature type="region of interest" description="Disordered" evidence="3">
    <location>
        <begin position="550"/>
        <end position="572"/>
    </location>
</feature>
<dbReference type="HOGENOM" id="CLU_241613_0_0_1"/>
<dbReference type="SUPFAM" id="SSF49879">
    <property type="entry name" value="SMAD/FHA domain"/>
    <property type="match status" value="1"/>
</dbReference>
<keyword evidence="1 2" id="KW-0175">Coiled coil</keyword>
<dbReference type="InterPro" id="IPR008984">
    <property type="entry name" value="SMAD_FHA_dom_sf"/>
</dbReference>
<dbReference type="Pfam" id="PF00169">
    <property type="entry name" value="PH"/>
    <property type="match status" value="1"/>
</dbReference>
<evidence type="ECO:0000259" key="4">
    <source>
        <dbReference type="PROSITE" id="PS50003"/>
    </source>
</evidence>
<dbReference type="STRING" id="283909.R7VE17"/>
<gene>
    <name evidence="5" type="ORF">CAPTEDRAFT_225188</name>
</gene>
<feature type="compositionally biased region" description="Polar residues" evidence="3">
    <location>
        <begin position="479"/>
        <end position="490"/>
    </location>
</feature>
<dbReference type="Proteomes" id="UP000014760">
    <property type="component" value="Unassembled WGS sequence"/>
</dbReference>
<protein>
    <recommendedName>
        <fullName evidence="4">PH domain-containing protein</fullName>
    </recommendedName>
</protein>
<feature type="compositionally biased region" description="Low complexity" evidence="3">
    <location>
        <begin position="1027"/>
        <end position="1045"/>
    </location>
</feature>
<dbReference type="Gene3D" id="2.30.29.30">
    <property type="entry name" value="Pleckstrin-homology domain (PH domain)/Phosphotyrosine-binding domain (PTB)"/>
    <property type="match status" value="1"/>
</dbReference>
<feature type="domain" description="PH" evidence="4">
    <location>
        <begin position="1569"/>
        <end position="1671"/>
    </location>
</feature>
<feature type="compositionally biased region" description="Polar residues" evidence="3">
    <location>
        <begin position="1316"/>
        <end position="1336"/>
    </location>
</feature>
<feature type="compositionally biased region" description="Polar residues" evidence="3">
    <location>
        <begin position="936"/>
        <end position="953"/>
    </location>
</feature>
<dbReference type="InterPro" id="IPR027267">
    <property type="entry name" value="AH/BAR_dom_sf"/>
</dbReference>
<feature type="region of interest" description="Disordered" evidence="3">
    <location>
        <begin position="421"/>
        <end position="443"/>
    </location>
</feature>
<feature type="region of interest" description="Disordered" evidence="3">
    <location>
        <begin position="974"/>
        <end position="1077"/>
    </location>
</feature>
<dbReference type="SMART" id="SM00233">
    <property type="entry name" value="PH"/>
    <property type="match status" value="1"/>
</dbReference>
<dbReference type="PANTHER" id="PTHR12156">
    <property type="entry name" value="PLECKSTRIN HOMOLOGY-LIKE DOMAIN, FAMILY B, MEMBER 3"/>
    <property type="match status" value="1"/>
</dbReference>
<dbReference type="EMBL" id="AMQN01004220">
    <property type="status" value="NOT_ANNOTATED_CDS"/>
    <property type="molecule type" value="Genomic_DNA"/>
</dbReference>
<dbReference type="OMA" id="IQEREIC"/>
<dbReference type="SUPFAM" id="SSF50729">
    <property type="entry name" value="PH domain-like"/>
    <property type="match status" value="1"/>
</dbReference>
<dbReference type="OrthoDB" id="6020705at2759"/>
<proteinExistence type="predicted"/>
<feature type="coiled-coil region" evidence="2">
    <location>
        <begin position="1493"/>
        <end position="1520"/>
    </location>
</feature>
<dbReference type="SUPFAM" id="SSF103657">
    <property type="entry name" value="BAR/IMD domain-like"/>
    <property type="match status" value="1"/>
</dbReference>
<dbReference type="InterPro" id="IPR052212">
    <property type="entry name" value="PH-like_domain"/>
</dbReference>
<dbReference type="PANTHER" id="PTHR12156:SF5">
    <property type="entry name" value="FI18040P1"/>
    <property type="match status" value="1"/>
</dbReference>
<dbReference type="FunFam" id="2.30.29.30:FF:000006">
    <property type="entry name" value="Pleckstrin homology like domain family B member 1"/>
    <property type="match status" value="1"/>
</dbReference>
<feature type="region of interest" description="Disordered" evidence="3">
    <location>
        <begin position="479"/>
        <end position="512"/>
    </location>
</feature>
<dbReference type="EMBL" id="KB292914">
    <property type="protein sequence ID" value="ELU16802.1"/>
    <property type="molecule type" value="Genomic_DNA"/>
</dbReference>
<dbReference type="EnsemblMetazoa" id="CapteT225188">
    <property type="protein sequence ID" value="CapteP225188"/>
    <property type="gene ID" value="CapteG225188"/>
</dbReference>
<reference evidence="5 7" key="2">
    <citation type="journal article" date="2013" name="Nature">
        <title>Insights into bilaterian evolution from three spiralian genomes.</title>
        <authorList>
            <person name="Simakov O."/>
            <person name="Marletaz F."/>
            <person name="Cho S.J."/>
            <person name="Edsinger-Gonzales E."/>
            <person name="Havlak P."/>
            <person name="Hellsten U."/>
            <person name="Kuo D.H."/>
            <person name="Larsson T."/>
            <person name="Lv J."/>
            <person name="Arendt D."/>
            <person name="Savage R."/>
            <person name="Osoegawa K."/>
            <person name="de Jong P."/>
            <person name="Grimwood J."/>
            <person name="Chapman J.A."/>
            <person name="Shapiro H."/>
            <person name="Aerts A."/>
            <person name="Otillar R.P."/>
            <person name="Terry A.Y."/>
            <person name="Boore J.L."/>
            <person name="Grigoriev I.V."/>
            <person name="Lindberg D.R."/>
            <person name="Seaver E.C."/>
            <person name="Weisblat D.A."/>
            <person name="Putnam N.H."/>
            <person name="Rokhsar D.S."/>
        </authorList>
    </citation>
    <scope>NUCLEOTIDE SEQUENCE</scope>
    <source>
        <strain evidence="5 7">I ESC-2004</strain>
    </source>
</reference>
<name>R7VE17_CAPTE</name>
<evidence type="ECO:0000256" key="2">
    <source>
        <dbReference type="SAM" id="Coils"/>
    </source>
</evidence>
<evidence type="ECO:0000313" key="6">
    <source>
        <dbReference type="EnsemblMetazoa" id="CapteP225188"/>
    </source>
</evidence>